<dbReference type="EMBL" id="CM029054">
    <property type="protein sequence ID" value="KAG2540566.1"/>
    <property type="molecule type" value="Genomic_DNA"/>
</dbReference>
<dbReference type="Gene3D" id="1.20.1280.50">
    <property type="match status" value="1"/>
</dbReference>
<dbReference type="Proteomes" id="UP000823388">
    <property type="component" value="Chromosome 9N"/>
</dbReference>
<dbReference type="AlphaFoldDB" id="A0A8T0MU57"/>
<dbReference type="Pfam" id="PF24750">
    <property type="entry name" value="b-prop_At3g26010-like"/>
    <property type="match status" value="1"/>
</dbReference>
<dbReference type="InterPro" id="IPR056592">
    <property type="entry name" value="Beta-prop_At3g26010-like"/>
</dbReference>
<dbReference type="Pfam" id="PF00646">
    <property type="entry name" value="F-box"/>
    <property type="match status" value="1"/>
</dbReference>
<dbReference type="PANTHER" id="PTHR34591:SF56">
    <property type="entry name" value="F-BOX DOMAIN-CONTAINING PROTEIN"/>
    <property type="match status" value="1"/>
</dbReference>
<proteinExistence type="predicted"/>
<name>A0A8T0MU57_PANVG</name>
<dbReference type="SUPFAM" id="SSF81383">
    <property type="entry name" value="F-box domain"/>
    <property type="match status" value="1"/>
</dbReference>
<feature type="domain" description="F-box" evidence="1">
    <location>
        <begin position="7"/>
        <end position="47"/>
    </location>
</feature>
<comment type="caution">
    <text evidence="2">The sequence shown here is derived from an EMBL/GenBank/DDBJ whole genome shotgun (WGS) entry which is preliminary data.</text>
</comment>
<evidence type="ECO:0000313" key="3">
    <source>
        <dbReference type="Proteomes" id="UP000823388"/>
    </source>
</evidence>
<evidence type="ECO:0000313" key="2">
    <source>
        <dbReference type="EMBL" id="KAG2540565.1"/>
    </source>
</evidence>
<keyword evidence="3" id="KW-1185">Reference proteome</keyword>
<evidence type="ECO:0000259" key="1">
    <source>
        <dbReference type="SMART" id="SM00256"/>
    </source>
</evidence>
<dbReference type="EMBL" id="CM029054">
    <property type="protein sequence ID" value="KAG2540565.1"/>
    <property type="molecule type" value="Genomic_DNA"/>
</dbReference>
<dbReference type="PANTHER" id="PTHR34591">
    <property type="entry name" value="OS03G0653100 PROTEIN-RELATED"/>
    <property type="match status" value="1"/>
</dbReference>
<sequence>MAIGRELTDDLIADVLRRLPPRGVAVSRCVCRAWRDLVDARRLLRADLLPRSVGGIFMNYAALYYPEFFSRPTTGPSISGDLDFIPGFSKVMDHCNGLLLCRETTDDHDYVSNPATRQWARLPPRPTSQMGEAFDYIECLAYDPTVSPHYEVFLIPSLPDEPKSMLDSEMVRSEWPPSSYTMQVFSSRTGCWEERSFVLEGGRWKEGRMVQTIPYMKVYWRGALYVACKIGFVLRISISNAKYRLVPMPSNVSYKHHGCLSLGRSEKGVYCAFEHDSQGLRIFLLNESSDQVGWELKHIVDFTSFARKFHARGDYSEQLKGPWILQDINYYKYPYDNDEHREIVEDNFEWNSDDDNILNTEDMAEGFYEGYISFLGFHPYKEIVFLNAALTRAVAYHWNTSKFQDLGNIYPKDYLEVTLHCVNIDTSFVYTLCWMEDLPQNNLEPRIED</sequence>
<dbReference type="SMART" id="SM00256">
    <property type="entry name" value="FBOX"/>
    <property type="match status" value="1"/>
</dbReference>
<reference evidence="2" key="1">
    <citation type="submission" date="2020-05" db="EMBL/GenBank/DDBJ databases">
        <title>WGS assembly of Panicum virgatum.</title>
        <authorList>
            <person name="Lovell J.T."/>
            <person name="Jenkins J."/>
            <person name="Shu S."/>
            <person name="Juenger T.E."/>
            <person name="Schmutz J."/>
        </authorList>
    </citation>
    <scope>NUCLEOTIDE SEQUENCE</scope>
    <source>
        <strain evidence="2">AP13</strain>
    </source>
</reference>
<gene>
    <name evidence="2" type="ORF">PVAP13_9NG562000</name>
</gene>
<organism evidence="2 3">
    <name type="scientific">Panicum virgatum</name>
    <name type="common">Blackwell switchgrass</name>
    <dbReference type="NCBI Taxonomy" id="38727"/>
    <lineage>
        <taxon>Eukaryota</taxon>
        <taxon>Viridiplantae</taxon>
        <taxon>Streptophyta</taxon>
        <taxon>Embryophyta</taxon>
        <taxon>Tracheophyta</taxon>
        <taxon>Spermatophyta</taxon>
        <taxon>Magnoliopsida</taxon>
        <taxon>Liliopsida</taxon>
        <taxon>Poales</taxon>
        <taxon>Poaceae</taxon>
        <taxon>PACMAD clade</taxon>
        <taxon>Panicoideae</taxon>
        <taxon>Panicodae</taxon>
        <taxon>Paniceae</taxon>
        <taxon>Panicinae</taxon>
        <taxon>Panicum</taxon>
        <taxon>Panicum sect. Hiantes</taxon>
    </lineage>
</organism>
<protein>
    <recommendedName>
        <fullName evidence="1">F-box domain-containing protein</fullName>
    </recommendedName>
</protein>
<dbReference type="OrthoDB" id="668684at2759"/>
<dbReference type="InterPro" id="IPR036047">
    <property type="entry name" value="F-box-like_dom_sf"/>
</dbReference>
<accession>A0A8T0MU57</accession>
<dbReference type="InterPro" id="IPR001810">
    <property type="entry name" value="F-box_dom"/>
</dbReference>